<feature type="region of interest" description="Disordered" evidence="1">
    <location>
        <begin position="650"/>
        <end position="684"/>
    </location>
</feature>
<evidence type="ECO:0000313" key="3">
    <source>
        <dbReference type="EnsemblMetazoa" id="KAF7495914.1"/>
    </source>
</evidence>
<feature type="compositionally biased region" description="Low complexity" evidence="1">
    <location>
        <begin position="26"/>
        <end position="39"/>
    </location>
</feature>
<keyword evidence="4" id="KW-1185">Reference proteome</keyword>
<accession>A0A834VHT9</accession>
<feature type="compositionally biased region" description="Basic and acidic residues" evidence="1">
    <location>
        <begin position="107"/>
        <end position="117"/>
    </location>
</feature>
<feature type="compositionally biased region" description="Basic and acidic residues" evidence="1">
    <location>
        <begin position="89"/>
        <end position="100"/>
    </location>
</feature>
<feature type="compositionally biased region" description="Basic and acidic residues" evidence="1">
    <location>
        <begin position="462"/>
        <end position="476"/>
    </location>
</feature>
<organism evidence="2">
    <name type="scientific">Sarcoptes scabiei</name>
    <name type="common">Itch mite</name>
    <name type="synonym">Acarus scabiei</name>
    <dbReference type="NCBI Taxonomy" id="52283"/>
    <lineage>
        <taxon>Eukaryota</taxon>
        <taxon>Metazoa</taxon>
        <taxon>Ecdysozoa</taxon>
        <taxon>Arthropoda</taxon>
        <taxon>Chelicerata</taxon>
        <taxon>Arachnida</taxon>
        <taxon>Acari</taxon>
        <taxon>Acariformes</taxon>
        <taxon>Sarcoptiformes</taxon>
        <taxon>Astigmata</taxon>
        <taxon>Psoroptidia</taxon>
        <taxon>Sarcoptoidea</taxon>
        <taxon>Sarcoptidae</taxon>
        <taxon>Sarcoptinae</taxon>
        <taxon>Sarcoptes</taxon>
    </lineage>
</organism>
<dbReference type="EMBL" id="WVUK01000044">
    <property type="protein sequence ID" value="KAF7495914.1"/>
    <property type="molecule type" value="Genomic_DNA"/>
</dbReference>
<feature type="compositionally biased region" description="Polar residues" evidence="1">
    <location>
        <begin position="1"/>
        <end position="17"/>
    </location>
</feature>
<reference evidence="2" key="2">
    <citation type="submission" date="2020-01" db="EMBL/GenBank/DDBJ databases">
        <authorList>
            <person name="Korhonen P.K.K."/>
            <person name="Guangxu M.G."/>
            <person name="Wang T.W."/>
            <person name="Stroehlein A.J.S."/>
            <person name="Young N.D."/>
            <person name="Ang C.-S.A."/>
            <person name="Fernando D.W.F."/>
            <person name="Lu H.L."/>
            <person name="Taylor S.T."/>
            <person name="Ehtesham M.E.M."/>
            <person name="Najaraj S.H.N."/>
            <person name="Harsha G.H.G."/>
            <person name="Madugundu A.M."/>
            <person name="Renuse S.R."/>
            <person name="Holt D.H."/>
            <person name="Pandey A.P."/>
            <person name="Papenfuss A.P."/>
            <person name="Gasser R.B.G."/>
            <person name="Fischer K.F."/>
        </authorList>
    </citation>
    <scope>NUCLEOTIDE SEQUENCE</scope>
    <source>
        <strain evidence="2">SSS_KF_BRIS2020</strain>
    </source>
</reference>
<reference evidence="4" key="1">
    <citation type="journal article" date="2020" name="PLoS Negl. Trop. Dis.">
        <title>High-quality nuclear genome for Sarcoptes scabiei-A critical resource for a neglected parasite.</title>
        <authorList>
            <person name="Korhonen P.K."/>
            <person name="Gasser R.B."/>
            <person name="Ma G."/>
            <person name="Wang T."/>
            <person name="Stroehlein A.J."/>
            <person name="Young N.D."/>
            <person name="Ang C.S."/>
            <person name="Fernando D.D."/>
            <person name="Lu H.C."/>
            <person name="Taylor S."/>
            <person name="Reynolds S.L."/>
            <person name="Mofiz E."/>
            <person name="Najaraj S.H."/>
            <person name="Gowda H."/>
            <person name="Madugundu A."/>
            <person name="Renuse S."/>
            <person name="Holt D."/>
            <person name="Pandey A."/>
            <person name="Papenfuss A.T."/>
            <person name="Fischer K."/>
        </authorList>
    </citation>
    <scope>NUCLEOTIDE SEQUENCE [LARGE SCALE GENOMIC DNA]</scope>
</reference>
<feature type="region of interest" description="Disordered" evidence="1">
    <location>
        <begin position="1"/>
        <end position="39"/>
    </location>
</feature>
<dbReference type="Proteomes" id="UP000070412">
    <property type="component" value="Unassembled WGS sequence"/>
</dbReference>
<evidence type="ECO:0000256" key="1">
    <source>
        <dbReference type="SAM" id="MobiDB-lite"/>
    </source>
</evidence>
<feature type="region of interest" description="Disordered" evidence="1">
    <location>
        <begin position="67"/>
        <end position="117"/>
    </location>
</feature>
<evidence type="ECO:0000313" key="2">
    <source>
        <dbReference type="EMBL" id="KAF7495914.1"/>
    </source>
</evidence>
<gene>
    <name evidence="2" type="ORF">SSS_5589</name>
</gene>
<protein>
    <submittedName>
        <fullName evidence="2 3">Uncharacterized protein</fullName>
    </submittedName>
</protein>
<evidence type="ECO:0000313" key="4">
    <source>
        <dbReference type="Proteomes" id="UP000070412"/>
    </source>
</evidence>
<dbReference type="AlphaFoldDB" id="A0A834VHT9"/>
<reference evidence="3" key="3">
    <citation type="submission" date="2022-06" db="UniProtKB">
        <authorList>
            <consortium name="EnsemblMetazoa"/>
        </authorList>
    </citation>
    <scope>IDENTIFICATION</scope>
</reference>
<proteinExistence type="predicted"/>
<feature type="compositionally biased region" description="Low complexity" evidence="1">
    <location>
        <begin position="76"/>
        <end position="86"/>
    </location>
</feature>
<dbReference type="EnsemblMetazoa" id="SSS_5589s_mrna">
    <property type="protein sequence ID" value="KAF7495914.1"/>
    <property type="gene ID" value="SSS_5589"/>
</dbReference>
<name>A0A834VHT9_SARSC</name>
<feature type="region of interest" description="Disordered" evidence="1">
    <location>
        <begin position="452"/>
        <end position="487"/>
    </location>
</feature>
<sequence>MTATTTSPVTQSGPDATSSRKREIKLSASKLSHSSISNSSSSISSLFERVTIFRRSLIRINQHKRNKFLSRDSSKSKSTPTVTSLSTEDETKRSDRKPIENVDCEESSEKPHHSTDEKDFIQLASKNHSETMQTLIKNSDSSSIIDVDERDAIYGFTSLNLNKSIQRRFYTKQSNIETSETHLISDSKFSSPTPKSISLLSSQSDSNFVEAKLVKQNPRINLSIDSSPCSIFRSTNIDSINATSHSNMKRYSLDRNVDILPSEIYNNLDFLKNDLSSSSNQCKQSAKSNDPIFDSLQKNEVKVECSSEIDYGLKRYSQKTRELYQSEYLYDVSCSVEDVILMSERNKKMETNEILDDNRYQARIYENLKTSLNHQQKSCVIDQRKLTKDSGYESSSTLTSLNYCSIASLPNDCPPVMTSTVGYGKLNLPSTDFEYAVRHFRSDSIPSILERESLDTNNPNYKLDRSERDQIADDSRPPTPPVRYSSLPEHYRHKDNCRINLIATKSRNDLTLQKNSFLLNILYPKMQRGSNSSHKRNISDHQSCIDLSIKSPENIVKDRQNSRFPNERLIQMESKNGSPITAHSTASTSNTSSLKEIQKRAVYEFYLKQKDKLKQKYSKDCDHKVESQSKIDECNGKELFKFNPEHIKAPFDGSKASEASTVNDQETNEDADFPPPPLLSSSEINTDEKLPSVEEILNSRYSELMNICSEVDLTSLIPVLSVVLNDYQCLEDDESNRKDPKDSYGEEEAIEKELIEIDQTHKRKNRLMSNQSLLQMELTRIRKELQTLEDLRLIIHRRLKRIDKVIDDKFNLLSFDIIKIIELTFSLNQQLYQNVCSPSNNQSDQNHLNSLETKAKQIRLQQQLFDAEKLRDIIEKRRLLFIERIERRLNQLNDNQSPNRNEFQIGSSDFISNSRDNLSYSDIIKWCSEEEFSIQKSLLDGTTDLNLSKVVECYLERLKILTIQERLVIFILQQETSDREPK</sequence>